<gene>
    <name evidence="2" type="ORF">NHG85_12675</name>
</gene>
<dbReference type="Gene3D" id="3.30.70.1430">
    <property type="entry name" value="Multidrug efflux transporter AcrB pore domain"/>
    <property type="match status" value="2"/>
</dbReference>
<accession>A0A9X2JS49</accession>
<feature type="transmembrane region" description="Helical" evidence="1">
    <location>
        <begin position="963"/>
        <end position="982"/>
    </location>
</feature>
<keyword evidence="1" id="KW-1133">Transmembrane helix</keyword>
<dbReference type="InterPro" id="IPR001036">
    <property type="entry name" value="Acrflvin-R"/>
</dbReference>
<dbReference type="GO" id="GO:0005886">
    <property type="term" value="C:plasma membrane"/>
    <property type="evidence" value="ECO:0007669"/>
    <property type="project" value="TreeGrafter"/>
</dbReference>
<dbReference type="AlphaFoldDB" id="A0A9X2JS49"/>
<name>A0A9X2JS49_9RHOB</name>
<feature type="transmembrane region" description="Helical" evidence="1">
    <location>
        <begin position="450"/>
        <end position="473"/>
    </location>
</feature>
<dbReference type="PANTHER" id="PTHR32063:SF33">
    <property type="entry name" value="RND SUPERFAMILY EFFLUX PUMP PERMEASE COMPONENT"/>
    <property type="match status" value="1"/>
</dbReference>
<feature type="transmembrane region" description="Helical" evidence="1">
    <location>
        <begin position="867"/>
        <end position="885"/>
    </location>
</feature>
<dbReference type="SUPFAM" id="SSF82714">
    <property type="entry name" value="Multidrug efflux transporter AcrB TolC docking domain, DN and DC subdomains"/>
    <property type="match status" value="1"/>
</dbReference>
<evidence type="ECO:0000313" key="2">
    <source>
        <dbReference type="EMBL" id="MCP1169366.1"/>
    </source>
</evidence>
<feature type="transmembrane region" description="Helical" evidence="1">
    <location>
        <begin position="918"/>
        <end position="942"/>
    </location>
</feature>
<feature type="transmembrane region" description="Helical" evidence="1">
    <location>
        <begin position="350"/>
        <end position="370"/>
    </location>
</feature>
<feature type="transmembrane region" description="Helical" evidence="1">
    <location>
        <begin position="322"/>
        <end position="343"/>
    </location>
</feature>
<dbReference type="PRINTS" id="PR00702">
    <property type="entry name" value="ACRIFLAVINRP"/>
</dbReference>
<dbReference type="InterPro" id="IPR027463">
    <property type="entry name" value="AcrB_DN_DC_subdom"/>
</dbReference>
<dbReference type="SUPFAM" id="SSF82866">
    <property type="entry name" value="Multidrug efflux transporter AcrB transmembrane domain"/>
    <property type="match status" value="2"/>
</dbReference>
<keyword evidence="3" id="KW-1185">Reference proteome</keyword>
<organism evidence="2 3">
    <name type="scientific">Limimaricola litoreus</name>
    <dbReference type="NCBI Taxonomy" id="2955316"/>
    <lineage>
        <taxon>Bacteria</taxon>
        <taxon>Pseudomonadati</taxon>
        <taxon>Pseudomonadota</taxon>
        <taxon>Alphaproteobacteria</taxon>
        <taxon>Rhodobacterales</taxon>
        <taxon>Paracoccaceae</taxon>
        <taxon>Limimaricola</taxon>
    </lineage>
</organism>
<keyword evidence="1" id="KW-0472">Membrane</keyword>
<dbReference type="PANTHER" id="PTHR32063">
    <property type="match status" value="1"/>
</dbReference>
<dbReference type="Proteomes" id="UP001139477">
    <property type="component" value="Unassembled WGS sequence"/>
</dbReference>
<dbReference type="SUPFAM" id="SSF82693">
    <property type="entry name" value="Multidrug efflux transporter AcrB pore domain, PN1, PN2, PC1 and PC2 subdomains"/>
    <property type="match status" value="1"/>
</dbReference>
<dbReference type="Gene3D" id="3.30.70.1320">
    <property type="entry name" value="Multidrug efflux transporter AcrB pore domain like"/>
    <property type="match status" value="1"/>
</dbReference>
<dbReference type="EMBL" id="JAMYXC010000197">
    <property type="protein sequence ID" value="MCP1169366.1"/>
    <property type="molecule type" value="Genomic_DNA"/>
</dbReference>
<dbReference type="Gene3D" id="1.20.1640.10">
    <property type="entry name" value="Multidrug efflux transporter AcrB transmembrane domain"/>
    <property type="match status" value="2"/>
</dbReference>
<dbReference type="Pfam" id="PF00873">
    <property type="entry name" value="ACR_tran"/>
    <property type="match status" value="1"/>
</dbReference>
<feature type="transmembrane region" description="Helical" evidence="1">
    <location>
        <begin position="994"/>
        <end position="1019"/>
    </location>
</feature>
<feature type="transmembrane region" description="Helical" evidence="1">
    <location>
        <begin position="376"/>
        <end position="397"/>
    </location>
</feature>
<proteinExistence type="predicted"/>
<dbReference type="GO" id="GO:0042910">
    <property type="term" value="F:xenobiotic transmembrane transporter activity"/>
    <property type="evidence" value="ECO:0007669"/>
    <property type="project" value="TreeGrafter"/>
</dbReference>
<dbReference type="Gene3D" id="3.30.2090.10">
    <property type="entry name" value="Multidrug efflux transporter AcrB TolC docking domain, DN and DC subdomains"/>
    <property type="match status" value="2"/>
</dbReference>
<comment type="caution">
    <text evidence="2">The sequence shown here is derived from an EMBL/GenBank/DDBJ whole genome shotgun (WGS) entry which is preliminary data.</text>
</comment>
<reference evidence="2" key="1">
    <citation type="submission" date="2022-06" db="EMBL/GenBank/DDBJ databases">
        <title>Limimaricola sediminis sp. nov., isolated from an intertidal sediment.</title>
        <authorList>
            <person name="Shao X."/>
        </authorList>
    </citation>
    <scope>NUCLEOTIDE SEQUENCE</scope>
    <source>
        <strain evidence="2">ASW11-118</strain>
    </source>
</reference>
<dbReference type="RefSeq" id="WP_253332909.1">
    <property type="nucleotide sequence ID" value="NZ_JAMYXC010000197.1"/>
</dbReference>
<feature type="transmembrane region" description="Helical" evidence="1">
    <location>
        <begin position="892"/>
        <end position="912"/>
    </location>
</feature>
<evidence type="ECO:0000256" key="1">
    <source>
        <dbReference type="SAM" id="Phobius"/>
    </source>
</evidence>
<dbReference type="Gene3D" id="3.30.70.1440">
    <property type="entry name" value="Multidrug efflux transporter AcrB pore domain"/>
    <property type="match status" value="1"/>
</dbReference>
<evidence type="ECO:0000313" key="3">
    <source>
        <dbReference type="Proteomes" id="UP001139477"/>
    </source>
</evidence>
<keyword evidence="1" id="KW-0812">Transmembrane</keyword>
<feature type="transmembrane region" description="Helical" evidence="1">
    <location>
        <begin position="418"/>
        <end position="438"/>
    </location>
</feature>
<sequence>MRIVSLFTRHATAANLLMSLILAFGVYATTQLRAQFMPDVISEEVSVSIAWEDASAEDVADDIVNVVSPNLLGVEGVSSLSAIARSGQARFTLEFEPGWDISRAMEDVDAAMPSASALPEAAEDAEIARGVWRERVFDVVLSGDVEADRIEALGEELKQEFLRAGITRVSLRGVTSPEITLEIDAAHLAEYGMSLSDVGAVIEANARESAVGEAGASGTPVRIGQDKLSAEGLAGMELRTDRGVISLDEIAQVQTSKAGSGRAYFLEGRPAVSISVERGPTGDALAIQREVIEIGEAFVAKAPEELQIDLMRNMAEGIGDQLSILIDNAFFGLGLVLVLLFVFLSPSAAVWVSAGIPVAMAAGLGLMWVTGQSLNMISMFALLICLGIIVDDAIVVAEHAEYRHRTKGERRDRAAERAARGMLVPVLASTVTTVVAFMSLQSIDGRFGEFIATIPLVVAAVLAASLAECFLILPHHLGHGLAKLDTSFLSWPSRVVNRAFDRMRVAVFAPVVRALIAARYAVLLLAVGATLQGIMMVVDRDVSWRFFVAPQSTTISANIAMTDEATRGDTMEMLDEMLRAANEVRADFEAEHGADPVTAVLTEIGGSAGRGLATAEDKDADLLGALTIELIGADDRPYDADAFVQAFEQALRKPETLETFSFRAGRFGPGGDSLDVALYGYDPMALDQAAEALKEQLALIPDITGLEDDLTLAATGQSLRLTGLGRAMGFDETDVATELRNRLNGVEAVSFQEGSQEAVIRVELPEDALSAAYLEEILIQSSEGQWAELGEIVEVVADPSITSIRSEAGQSVVHVTGEISATDPLRAEAVMTQIREVELPAIAASHGVSFEMGGLAEQESEFLGDALVGYGICLLLIYMTLALVLGNWFWPLSIMGVIPVGLTGVIWGHYWWDLPMSIFSIVGFVGMSGIIVNDSIVLVTAISDRMKTMPHREAIVDAVSERLRPVLLTTLTTVLGLAPLLFEASTQAAFLKPMVVTLCFGLIFGFFIVLFVVPSLIAVQGDIGSAIGRLRGAGRGLAPAGADAQSEAS</sequence>
<protein>
    <submittedName>
        <fullName evidence="2">Efflux RND transporter permease subunit</fullName>
    </submittedName>
</protein>